<evidence type="ECO:0000313" key="4">
    <source>
        <dbReference type="EMBL" id="EDR00352.1"/>
    </source>
</evidence>
<gene>
    <name evidence="4" type="ORF">LACBIDRAFT_334161</name>
</gene>
<dbReference type="Gene3D" id="3.30.160.60">
    <property type="entry name" value="Classic Zinc Finger"/>
    <property type="match status" value="1"/>
</dbReference>
<dbReference type="PROSITE" id="PS50157">
    <property type="entry name" value="ZINC_FINGER_C2H2_2"/>
    <property type="match status" value="1"/>
</dbReference>
<dbReference type="PROSITE" id="PS00028">
    <property type="entry name" value="ZINC_FINGER_C2H2_1"/>
    <property type="match status" value="1"/>
</dbReference>
<dbReference type="InParanoid" id="B0DYA2"/>
<keyword evidence="5" id="KW-1185">Reference proteome</keyword>
<dbReference type="EMBL" id="DS547150">
    <property type="protein sequence ID" value="EDR00352.1"/>
    <property type="molecule type" value="Genomic_DNA"/>
</dbReference>
<keyword evidence="1" id="KW-0862">Zinc</keyword>
<organism evidence="5">
    <name type="scientific">Laccaria bicolor (strain S238N-H82 / ATCC MYA-4686)</name>
    <name type="common">Bicoloured deceiver</name>
    <name type="synonym">Laccaria laccata var. bicolor</name>
    <dbReference type="NCBI Taxonomy" id="486041"/>
    <lineage>
        <taxon>Eukaryota</taxon>
        <taxon>Fungi</taxon>
        <taxon>Dikarya</taxon>
        <taxon>Basidiomycota</taxon>
        <taxon>Agaricomycotina</taxon>
        <taxon>Agaricomycetes</taxon>
        <taxon>Agaricomycetidae</taxon>
        <taxon>Agaricales</taxon>
        <taxon>Agaricineae</taxon>
        <taxon>Hydnangiaceae</taxon>
        <taxon>Laccaria</taxon>
    </lineage>
</organism>
<feature type="region of interest" description="Disordered" evidence="2">
    <location>
        <begin position="738"/>
        <end position="757"/>
    </location>
</feature>
<dbReference type="SMART" id="SM00355">
    <property type="entry name" value="ZnF_C2H2"/>
    <property type="match status" value="1"/>
</dbReference>
<reference evidence="4 5" key="1">
    <citation type="journal article" date="2008" name="Nature">
        <title>The genome of Laccaria bicolor provides insights into mycorrhizal symbiosis.</title>
        <authorList>
            <person name="Martin F."/>
            <person name="Aerts A."/>
            <person name="Ahren D."/>
            <person name="Brun A."/>
            <person name="Danchin E.G.J."/>
            <person name="Duchaussoy F."/>
            <person name="Gibon J."/>
            <person name="Kohler A."/>
            <person name="Lindquist E."/>
            <person name="Pereda V."/>
            <person name="Salamov A."/>
            <person name="Shapiro H.J."/>
            <person name="Wuyts J."/>
            <person name="Blaudez D."/>
            <person name="Buee M."/>
            <person name="Brokstein P."/>
            <person name="Canbaeck B."/>
            <person name="Cohen D."/>
            <person name="Courty P.E."/>
            <person name="Coutinho P.M."/>
            <person name="Delaruelle C."/>
            <person name="Detter J.C."/>
            <person name="Deveau A."/>
            <person name="DiFazio S."/>
            <person name="Duplessis S."/>
            <person name="Fraissinet-Tachet L."/>
            <person name="Lucic E."/>
            <person name="Frey-Klett P."/>
            <person name="Fourrey C."/>
            <person name="Feussner I."/>
            <person name="Gay G."/>
            <person name="Grimwood J."/>
            <person name="Hoegger P.J."/>
            <person name="Jain P."/>
            <person name="Kilaru S."/>
            <person name="Labbe J."/>
            <person name="Lin Y.C."/>
            <person name="Legue V."/>
            <person name="Le Tacon F."/>
            <person name="Marmeisse R."/>
            <person name="Melayah D."/>
            <person name="Montanini B."/>
            <person name="Muratet M."/>
            <person name="Nehls U."/>
            <person name="Niculita-Hirzel H."/>
            <person name="Oudot-Le Secq M.P."/>
            <person name="Peter M."/>
            <person name="Quesneville H."/>
            <person name="Rajashekar B."/>
            <person name="Reich M."/>
            <person name="Rouhier N."/>
            <person name="Schmutz J."/>
            <person name="Yin T."/>
            <person name="Chalot M."/>
            <person name="Henrissat B."/>
            <person name="Kuees U."/>
            <person name="Lucas S."/>
            <person name="Van de Peer Y."/>
            <person name="Podila G.K."/>
            <person name="Polle A."/>
            <person name="Pukkila P.J."/>
            <person name="Richardson P.M."/>
            <person name="Rouze P."/>
            <person name="Sanders I.R."/>
            <person name="Stajich J.E."/>
            <person name="Tunlid A."/>
            <person name="Tuskan G."/>
            <person name="Grigoriev I.V."/>
        </authorList>
    </citation>
    <scope>NUCLEOTIDE SEQUENCE [LARGE SCALE GENOMIC DNA]</scope>
    <source>
        <strain evidence="5">S238N-H82 / ATCC MYA-4686</strain>
    </source>
</reference>
<dbReference type="KEGG" id="lbc:LACBIDRAFT_334161"/>
<dbReference type="AlphaFoldDB" id="B0DYA2"/>
<dbReference type="Proteomes" id="UP000001194">
    <property type="component" value="Unassembled WGS sequence"/>
</dbReference>
<evidence type="ECO:0000256" key="2">
    <source>
        <dbReference type="SAM" id="MobiDB-lite"/>
    </source>
</evidence>
<protein>
    <submittedName>
        <fullName evidence="4">Predicted protein</fullName>
    </submittedName>
</protein>
<dbReference type="InterPro" id="IPR013087">
    <property type="entry name" value="Znf_C2H2_type"/>
</dbReference>
<feature type="domain" description="C2H2-type" evidence="3">
    <location>
        <begin position="813"/>
        <end position="835"/>
    </location>
</feature>
<feature type="compositionally biased region" description="Basic and acidic residues" evidence="2">
    <location>
        <begin position="875"/>
        <end position="886"/>
    </location>
</feature>
<dbReference type="GeneID" id="6084564"/>
<evidence type="ECO:0000256" key="1">
    <source>
        <dbReference type="PROSITE-ProRule" id="PRU00042"/>
    </source>
</evidence>
<dbReference type="HOGENOM" id="CLU_322639_0_0_1"/>
<dbReference type="OrthoDB" id="3222453at2759"/>
<evidence type="ECO:0000259" key="3">
    <source>
        <dbReference type="PROSITE" id="PS50157"/>
    </source>
</evidence>
<name>B0DYA2_LACBS</name>
<feature type="compositionally biased region" description="Polar residues" evidence="2">
    <location>
        <begin position="60"/>
        <end position="86"/>
    </location>
</feature>
<accession>B0DYA2</accession>
<feature type="region of interest" description="Disordered" evidence="2">
    <location>
        <begin position="414"/>
        <end position="455"/>
    </location>
</feature>
<dbReference type="GO" id="GO:0008270">
    <property type="term" value="F:zinc ion binding"/>
    <property type="evidence" value="ECO:0007669"/>
    <property type="project" value="UniProtKB-KW"/>
</dbReference>
<proteinExistence type="predicted"/>
<feature type="region of interest" description="Disordered" evidence="2">
    <location>
        <begin position="117"/>
        <end position="136"/>
    </location>
</feature>
<dbReference type="RefSeq" id="XP_001888911.1">
    <property type="nucleotide sequence ID" value="XM_001888876.1"/>
</dbReference>
<feature type="compositionally biased region" description="Polar residues" evidence="2">
    <location>
        <begin position="445"/>
        <end position="455"/>
    </location>
</feature>
<feature type="region of interest" description="Disordered" evidence="2">
    <location>
        <begin position="53"/>
        <end position="94"/>
    </location>
</feature>
<keyword evidence="1" id="KW-0863">Zinc-finger</keyword>
<feature type="region of interest" description="Disordered" evidence="2">
    <location>
        <begin position="865"/>
        <end position="897"/>
    </location>
</feature>
<evidence type="ECO:0000313" key="5">
    <source>
        <dbReference type="Proteomes" id="UP000001194"/>
    </source>
</evidence>
<keyword evidence="1" id="KW-0479">Metal-binding</keyword>
<sequence>MDLHYASNINHRFYVVRMLHIFEVLLIIKHLGIGGSDSDTSSGLSVRNPLILGSVGDSPRGSTSSSVRDLPCSSTSPASNQEQSSPEEFCASPDSGLGGSEVYPEIEVGFFSFQHAQPADAGQSPPTQEGDPVEKESSISIYQRHMCLEGHGFPLWIPQPNMRLPRSYRRQGVSIGDVGIFAWDGSFDFLFNVCLPAGHPNNPVELPEGFTCLVLRPADVSEVRAHSSHSHMASTCCTSIQKQGEKTFECSGSDGAVLIMPQGAYHENLQNISRFKDYASIHVESWYQYANGPSGREIDNGKLHMVTGCDKTTAWGIATYSHLQSKRPEGSVTLLSFDVVGDERYDQQPSYPTYAWNYKGIVEAKVGPEEDELMDLGVQGSAPPRNQCTFIRSLTLKLGHDGWERLQLKVAASKAKERASAQPPKNSAISSLPGGISSFRGHSRGGNSEVTDSMTPAQCPTAKVVVVHDNDWCSVIRDSRSKIALYSEIENYGLRNFSIFLRHPRLTWRLTPLGPSRKHLMTTKISDSTHVMVLVRQVFRCSAALDEFDDYSRSQDDDNDFVENFLLLEDRKQRSSQNFDSFEISYSKPPGVFKSFLASPHESNIEESADDVNDDAKSDLFEDSTQANLNYLEGKLVRRDAEFHIQAPSDDEIYHMSHDTLPVPTSQTYEWQNADGGDVMPHNNFSSSSGRSASHLLVEEEFSRGIVRGRLSLSPANSSNRHDPESSTQLHETLEDLEPGNAAGVRDHIMSDSAPGTEYGAPISDLLGTDPLAEKVLPLAHSQSAGATHPRTTIATQRQRAASKERGIDGNRFQCPLCPQTFTAKHNLKNHMDGHLPGSKKTHHIGDFTTPASLLGRRKGLKTNPQLKSALWSNELKHDSSIETERPMSGAAPRGDE</sequence>